<dbReference type="PROSITE" id="PS50943">
    <property type="entry name" value="HTH_CROC1"/>
    <property type="match status" value="1"/>
</dbReference>
<dbReference type="AlphaFoldDB" id="A0A1R1EFL6"/>
<evidence type="ECO:0000313" key="2">
    <source>
        <dbReference type="EMBL" id="OMF50601.1"/>
    </source>
</evidence>
<evidence type="ECO:0000259" key="1">
    <source>
        <dbReference type="PROSITE" id="PS50943"/>
    </source>
</evidence>
<accession>A0A1R1EFL6</accession>
<dbReference type="SMART" id="SM00530">
    <property type="entry name" value="HTH_XRE"/>
    <property type="match status" value="1"/>
</dbReference>
<comment type="caution">
    <text evidence="2">The sequence shown here is derived from an EMBL/GenBank/DDBJ whole genome shotgun (WGS) entry which is preliminary data.</text>
</comment>
<dbReference type="Gene3D" id="1.10.260.40">
    <property type="entry name" value="lambda repressor-like DNA-binding domains"/>
    <property type="match status" value="1"/>
</dbReference>
<dbReference type="RefSeq" id="WP_076173889.1">
    <property type="nucleotide sequence ID" value="NZ_MRTP01000010.1"/>
</dbReference>
<feature type="domain" description="HTH cro/C1-type" evidence="1">
    <location>
        <begin position="36"/>
        <end position="87"/>
    </location>
</feature>
<dbReference type="EMBL" id="MRTP01000010">
    <property type="protein sequence ID" value="OMF50601.1"/>
    <property type="molecule type" value="Genomic_DNA"/>
</dbReference>
<dbReference type="InterPro" id="IPR001387">
    <property type="entry name" value="Cro/C1-type_HTH"/>
</dbReference>
<organism evidence="2 3">
    <name type="scientific">Paenibacillus rhizosphaerae</name>
    <dbReference type="NCBI Taxonomy" id="297318"/>
    <lineage>
        <taxon>Bacteria</taxon>
        <taxon>Bacillati</taxon>
        <taxon>Bacillota</taxon>
        <taxon>Bacilli</taxon>
        <taxon>Bacillales</taxon>
        <taxon>Paenibacillaceae</taxon>
        <taxon>Paenibacillus</taxon>
    </lineage>
</organism>
<reference evidence="2 3" key="1">
    <citation type="submission" date="2016-11" db="EMBL/GenBank/DDBJ databases">
        <title>Paenibacillus species isolates.</title>
        <authorList>
            <person name="Beno S.M."/>
        </authorList>
    </citation>
    <scope>NUCLEOTIDE SEQUENCE [LARGE SCALE GENOMIC DNA]</scope>
    <source>
        <strain evidence="2 3">FSL R5-0378</strain>
    </source>
</reference>
<dbReference type="InterPro" id="IPR010982">
    <property type="entry name" value="Lambda_DNA-bd_dom_sf"/>
</dbReference>
<dbReference type="Pfam" id="PF17765">
    <property type="entry name" value="MLTR_LBD"/>
    <property type="match status" value="1"/>
</dbReference>
<proteinExistence type="predicted"/>
<dbReference type="PANTHER" id="PTHR35010">
    <property type="entry name" value="BLL4672 PROTEIN-RELATED"/>
    <property type="match status" value="1"/>
</dbReference>
<protein>
    <recommendedName>
        <fullName evidence="1">HTH cro/C1-type domain-containing protein</fullName>
    </recommendedName>
</protein>
<keyword evidence="3" id="KW-1185">Reference proteome</keyword>
<evidence type="ECO:0000313" key="3">
    <source>
        <dbReference type="Proteomes" id="UP000187172"/>
    </source>
</evidence>
<sequence length="273" mass="31066">MTVHNSRAKTMGAFLKSRRERLSPEDAGLNFSSGQRKTPGLRREEVAILAGVSATYYTWLEQGRELSASREVIESIANALQLSPDERGHLLQLWNPYEPVPNAAGSAPPAAVDPQLQKIIDQVAYPSYITNKRTEVLAWNEAASRMLTDFASIPAEERSLIRLAFENEQLRRRIVNIDEFASYGVAVFRTHYDKHRDDLWFETTVEHLIQSSEEFNRLWKPYEIRLKKLDRVILQPSASDDPVAYDIRPLANLSDSPDLHICVYMPAAVDKKD</sequence>
<dbReference type="GO" id="GO:0003677">
    <property type="term" value="F:DNA binding"/>
    <property type="evidence" value="ECO:0007669"/>
    <property type="project" value="InterPro"/>
</dbReference>
<dbReference type="InterPro" id="IPR041413">
    <property type="entry name" value="MLTR_LBD"/>
</dbReference>
<dbReference type="Gene3D" id="3.30.450.180">
    <property type="match status" value="1"/>
</dbReference>
<gene>
    <name evidence="2" type="ORF">BK138_26760</name>
</gene>
<dbReference type="SUPFAM" id="SSF47413">
    <property type="entry name" value="lambda repressor-like DNA-binding domains"/>
    <property type="match status" value="1"/>
</dbReference>
<dbReference type="CDD" id="cd00093">
    <property type="entry name" value="HTH_XRE"/>
    <property type="match status" value="1"/>
</dbReference>
<dbReference type="Pfam" id="PF13560">
    <property type="entry name" value="HTH_31"/>
    <property type="match status" value="1"/>
</dbReference>
<dbReference type="Proteomes" id="UP000187172">
    <property type="component" value="Unassembled WGS sequence"/>
</dbReference>
<name>A0A1R1EFL6_9BACL</name>
<dbReference type="STRING" id="297318.BK138_26760"/>